<keyword evidence="3 6" id="KW-0812">Transmembrane</keyword>
<evidence type="ECO:0000256" key="4">
    <source>
        <dbReference type="ARBA" id="ARBA00022989"/>
    </source>
</evidence>
<dbReference type="PANTHER" id="PTHR21659:SF42">
    <property type="entry name" value="UPF0057 MEMBRANE PROTEIN ZK632.10-RELATED"/>
    <property type="match status" value="1"/>
</dbReference>
<protein>
    <recommendedName>
        <fullName evidence="9">Plasma membrane proteolipid 3</fullName>
    </recommendedName>
</protein>
<evidence type="ECO:0000256" key="3">
    <source>
        <dbReference type="ARBA" id="ARBA00022692"/>
    </source>
</evidence>
<feature type="transmembrane region" description="Helical" evidence="6">
    <location>
        <begin position="6"/>
        <end position="23"/>
    </location>
</feature>
<proteinExistence type="inferred from homology"/>
<accession>A0A1E3NE47</accession>
<dbReference type="STRING" id="763406.A0A1E3NE47"/>
<dbReference type="Pfam" id="PF01679">
    <property type="entry name" value="Pmp3"/>
    <property type="match status" value="1"/>
</dbReference>
<dbReference type="PANTHER" id="PTHR21659">
    <property type="entry name" value="HYDROPHOBIC PROTEIN RCI2 LOW TEMPERATURE AND SALT RESPONSIVE PROTEIN LTI6 -RELATED"/>
    <property type="match status" value="1"/>
</dbReference>
<dbReference type="InterPro" id="IPR000612">
    <property type="entry name" value="PMP3"/>
</dbReference>
<dbReference type="OrthoDB" id="2802411at2759"/>
<dbReference type="EMBL" id="KV454007">
    <property type="protein sequence ID" value="ODQ44399.1"/>
    <property type="molecule type" value="Genomic_DNA"/>
</dbReference>
<name>A0A1E3NE47_9ASCO</name>
<dbReference type="AlphaFoldDB" id="A0A1E3NE47"/>
<evidence type="ECO:0000256" key="1">
    <source>
        <dbReference type="ARBA" id="ARBA00004370"/>
    </source>
</evidence>
<evidence type="ECO:0000313" key="7">
    <source>
        <dbReference type="EMBL" id="ODQ44399.1"/>
    </source>
</evidence>
<dbReference type="GO" id="GO:0016020">
    <property type="term" value="C:membrane"/>
    <property type="evidence" value="ECO:0007669"/>
    <property type="project" value="UniProtKB-SubCell"/>
</dbReference>
<sequence length="56" mass="6048">MDSSKIIAYIIAIIFPPLAVLMAKGVGMDLVINIVLCILGWFPGMLHAAYIVSKSE</sequence>
<feature type="transmembrane region" description="Helical" evidence="6">
    <location>
        <begin position="30"/>
        <end position="52"/>
    </location>
</feature>
<gene>
    <name evidence="7" type="ORF">PICMEDRAFT_37045</name>
</gene>
<keyword evidence="8" id="KW-1185">Reference proteome</keyword>
<evidence type="ECO:0008006" key="9">
    <source>
        <dbReference type="Google" id="ProtNLM"/>
    </source>
</evidence>
<organism evidence="7 8">
    <name type="scientific">Pichia membranifaciens NRRL Y-2026</name>
    <dbReference type="NCBI Taxonomy" id="763406"/>
    <lineage>
        <taxon>Eukaryota</taxon>
        <taxon>Fungi</taxon>
        <taxon>Dikarya</taxon>
        <taxon>Ascomycota</taxon>
        <taxon>Saccharomycotina</taxon>
        <taxon>Pichiomycetes</taxon>
        <taxon>Pichiales</taxon>
        <taxon>Pichiaceae</taxon>
        <taxon>Pichia</taxon>
    </lineage>
</organism>
<evidence type="ECO:0000313" key="8">
    <source>
        <dbReference type="Proteomes" id="UP000094455"/>
    </source>
</evidence>
<dbReference type="Proteomes" id="UP000094455">
    <property type="component" value="Unassembled WGS sequence"/>
</dbReference>
<comment type="similarity">
    <text evidence="2">Belongs to the UPF0057 (PMP3) family.</text>
</comment>
<comment type="subcellular location">
    <subcellularLocation>
        <location evidence="1">Membrane</location>
    </subcellularLocation>
</comment>
<dbReference type="PROSITE" id="PS01309">
    <property type="entry name" value="UPF0057"/>
    <property type="match status" value="1"/>
</dbReference>
<evidence type="ECO:0000256" key="5">
    <source>
        <dbReference type="ARBA" id="ARBA00023136"/>
    </source>
</evidence>
<evidence type="ECO:0000256" key="6">
    <source>
        <dbReference type="SAM" id="Phobius"/>
    </source>
</evidence>
<keyword evidence="4 6" id="KW-1133">Transmembrane helix</keyword>
<dbReference type="RefSeq" id="XP_019015512.1">
    <property type="nucleotide sequence ID" value="XM_019163049.1"/>
</dbReference>
<evidence type="ECO:0000256" key="2">
    <source>
        <dbReference type="ARBA" id="ARBA00009530"/>
    </source>
</evidence>
<keyword evidence="5 6" id="KW-0472">Membrane</keyword>
<dbReference type="GeneID" id="30179736"/>
<reference evidence="7 8" key="1">
    <citation type="journal article" date="2016" name="Proc. Natl. Acad. Sci. U.S.A.">
        <title>Comparative genomics of biotechnologically important yeasts.</title>
        <authorList>
            <person name="Riley R."/>
            <person name="Haridas S."/>
            <person name="Wolfe K.H."/>
            <person name="Lopes M.R."/>
            <person name="Hittinger C.T."/>
            <person name="Goeker M."/>
            <person name="Salamov A.A."/>
            <person name="Wisecaver J.H."/>
            <person name="Long T.M."/>
            <person name="Calvey C.H."/>
            <person name="Aerts A.L."/>
            <person name="Barry K.W."/>
            <person name="Choi C."/>
            <person name="Clum A."/>
            <person name="Coughlan A.Y."/>
            <person name="Deshpande S."/>
            <person name="Douglass A.P."/>
            <person name="Hanson S.J."/>
            <person name="Klenk H.-P."/>
            <person name="LaButti K.M."/>
            <person name="Lapidus A."/>
            <person name="Lindquist E.A."/>
            <person name="Lipzen A.M."/>
            <person name="Meier-Kolthoff J.P."/>
            <person name="Ohm R.A."/>
            <person name="Otillar R.P."/>
            <person name="Pangilinan J.L."/>
            <person name="Peng Y."/>
            <person name="Rokas A."/>
            <person name="Rosa C.A."/>
            <person name="Scheuner C."/>
            <person name="Sibirny A.A."/>
            <person name="Slot J.C."/>
            <person name="Stielow J.B."/>
            <person name="Sun H."/>
            <person name="Kurtzman C.P."/>
            <person name="Blackwell M."/>
            <person name="Grigoriev I.V."/>
            <person name="Jeffries T.W."/>
        </authorList>
    </citation>
    <scope>NUCLEOTIDE SEQUENCE [LARGE SCALE GENOMIC DNA]</scope>
    <source>
        <strain evidence="7 8">NRRL Y-2026</strain>
    </source>
</reference>